<reference evidence="3 4" key="1">
    <citation type="submission" date="2018-08" db="EMBL/GenBank/DDBJ databases">
        <title>Sequencing the genomes of 1000 actinobacteria strains.</title>
        <authorList>
            <person name="Klenk H.-P."/>
        </authorList>
    </citation>
    <scope>NUCLEOTIDE SEQUENCE [LARGE SCALE GENOMIC DNA]</scope>
    <source>
        <strain evidence="3 4">DSM 22891</strain>
    </source>
</reference>
<dbReference type="PANTHER" id="PTHR34408">
    <property type="entry name" value="FAMILY PROTEIN, PUTATIVE-RELATED"/>
    <property type="match status" value="1"/>
</dbReference>
<organism evidence="3 4">
    <name type="scientific">Thermasporomyces composti</name>
    <dbReference type="NCBI Taxonomy" id="696763"/>
    <lineage>
        <taxon>Bacteria</taxon>
        <taxon>Bacillati</taxon>
        <taxon>Actinomycetota</taxon>
        <taxon>Actinomycetes</taxon>
        <taxon>Propionibacteriales</taxon>
        <taxon>Nocardioidaceae</taxon>
        <taxon>Thermasporomyces</taxon>
    </lineage>
</organism>
<dbReference type="Pfam" id="PF08239">
    <property type="entry name" value="SH3_3"/>
    <property type="match status" value="2"/>
</dbReference>
<evidence type="ECO:0000259" key="2">
    <source>
        <dbReference type="SMART" id="SM00287"/>
    </source>
</evidence>
<evidence type="ECO:0000313" key="4">
    <source>
        <dbReference type="Proteomes" id="UP000256485"/>
    </source>
</evidence>
<gene>
    <name evidence="3" type="ORF">DFJ64_1793</name>
</gene>
<dbReference type="AlphaFoldDB" id="A0A3D9V4U7"/>
<comment type="caution">
    <text evidence="3">The sequence shown here is derived from an EMBL/GenBank/DDBJ whole genome shotgun (WGS) entry which is preliminary data.</text>
</comment>
<proteinExistence type="predicted"/>
<feature type="region of interest" description="Disordered" evidence="1">
    <location>
        <begin position="1"/>
        <end position="26"/>
    </location>
</feature>
<keyword evidence="4" id="KW-1185">Reference proteome</keyword>
<sequence>MPGKTRGKRAIMTHRTSTTAGGNSSGLRRLGLRIRERAAALRRLSRVHVPLRRAGQVTVATAAAALLSAATIAAAPPAHAATTYKGRVTAFLSIRSAPTTAATKVGSLNSGATVTIQCKVFGPSVDGNSLWYKLSTKKWVTARYVANIGSAPRFCGDGKEYVGRVTTSVLNVRSGPNTANAKVSSATLGARLFIVCKVDSQVVDGNPRWYQLTGDGGGQWVAARYVANVGAAPPYC</sequence>
<name>A0A3D9V4U7_THECX</name>
<feature type="domain" description="SH3b" evidence="2">
    <location>
        <begin position="83"/>
        <end position="149"/>
    </location>
</feature>
<dbReference type="InterPro" id="IPR052354">
    <property type="entry name" value="Cell_Wall_Dynamics_Protein"/>
</dbReference>
<dbReference type="Gene3D" id="2.30.30.40">
    <property type="entry name" value="SH3 Domains"/>
    <property type="match status" value="2"/>
</dbReference>
<dbReference type="EMBL" id="QTUC01000001">
    <property type="protein sequence ID" value="REF36386.1"/>
    <property type="molecule type" value="Genomic_DNA"/>
</dbReference>
<feature type="compositionally biased region" description="Basic residues" evidence="1">
    <location>
        <begin position="1"/>
        <end position="12"/>
    </location>
</feature>
<evidence type="ECO:0000313" key="3">
    <source>
        <dbReference type="EMBL" id="REF36386.1"/>
    </source>
</evidence>
<dbReference type="PANTHER" id="PTHR34408:SF1">
    <property type="entry name" value="GLYCOSYL HYDROLASE FAMILY 19 DOMAIN-CONTAINING PROTEIN HI_1415"/>
    <property type="match status" value="1"/>
</dbReference>
<feature type="domain" description="SH3b" evidence="2">
    <location>
        <begin position="160"/>
        <end position="230"/>
    </location>
</feature>
<dbReference type="SMART" id="SM00287">
    <property type="entry name" value="SH3b"/>
    <property type="match status" value="2"/>
</dbReference>
<dbReference type="Proteomes" id="UP000256485">
    <property type="component" value="Unassembled WGS sequence"/>
</dbReference>
<accession>A0A3D9V4U7</accession>
<dbReference type="InterPro" id="IPR003646">
    <property type="entry name" value="SH3-like_bac-type"/>
</dbReference>
<evidence type="ECO:0000256" key="1">
    <source>
        <dbReference type="SAM" id="MobiDB-lite"/>
    </source>
</evidence>
<protein>
    <submittedName>
        <fullName evidence="3">SH3 domain-containing protein</fullName>
    </submittedName>
</protein>